<dbReference type="AlphaFoldDB" id="A0A4V4N7S2"/>
<dbReference type="Gene3D" id="1.10.10.10">
    <property type="entry name" value="Winged helix-like DNA-binding domain superfamily/Winged helix DNA-binding domain"/>
    <property type="match status" value="1"/>
</dbReference>
<organism evidence="5 6">
    <name type="scientific">Crenobacter intestini</name>
    <dbReference type="NCBI Taxonomy" id="2563443"/>
    <lineage>
        <taxon>Bacteria</taxon>
        <taxon>Pseudomonadati</taxon>
        <taxon>Pseudomonadota</taxon>
        <taxon>Betaproteobacteria</taxon>
        <taxon>Neisseriales</taxon>
        <taxon>Neisseriaceae</taxon>
        <taxon>Crenobacter</taxon>
    </lineage>
</organism>
<dbReference type="OrthoDB" id="5947517at2"/>
<comment type="caution">
    <text evidence="5">The sequence shown here is derived from an EMBL/GenBank/DDBJ whole genome shotgun (WGS) entry which is preliminary data.</text>
</comment>
<evidence type="ECO:0000256" key="1">
    <source>
        <dbReference type="ARBA" id="ARBA00023015"/>
    </source>
</evidence>
<dbReference type="Pfam" id="PF01047">
    <property type="entry name" value="MarR"/>
    <property type="match status" value="1"/>
</dbReference>
<dbReference type="GO" id="GO:0006950">
    <property type="term" value="P:response to stress"/>
    <property type="evidence" value="ECO:0007669"/>
    <property type="project" value="TreeGrafter"/>
</dbReference>
<sequence length="168" mass="19287">MTDSTDCAFARLDETIDAISRKMPGSPREEIVLTRLHLHVQLQLASWFETTLKPFGLNESTWMALLLIYSRPDERLGPSDISAALSFSRTNATRVVDELEQHGLIRRQPSPQDRRKTELVLTPVGLELITRAMPVQRQRMREAWQDFSVEERALFEAMQRKLLARLAG</sequence>
<dbReference type="GO" id="GO:0003700">
    <property type="term" value="F:DNA-binding transcription factor activity"/>
    <property type="evidence" value="ECO:0007669"/>
    <property type="project" value="InterPro"/>
</dbReference>
<dbReference type="InterPro" id="IPR023187">
    <property type="entry name" value="Tscrpt_reg_MarR-type_CS"/>
</dbReference>
<dbReference type="Proteomes" id="UP000308891">
    <property type="component" value="Unassembled WGS sequence"/>
</dbReference>
<dbReference type="PROSITE" id="PS01117">
    <property type="entry name" value="HTH_MARR_1"/>
    <property type="match status" value="1"/>
</dbReference>
<reference evidence="5 6" key="1">
    <citation type="submission" date="2019-04" db="EMBL/GenBank/DDBJ databases">
        <title>Crenobacter sp. nov.</title>
        <authorList>
            <person name="Shi S."/>
        </authorList>
    </citation>
    <scope>NUCLEOTIDE SEQUENCE [LARGE SCALE GENOMIC DNA]</scope>
    <source>
        <strain evidence="5 6">GY 70310</strain>
    </source>
</reference>
<keyword evidence="6" id="KW-1185">Reference proteome</keyword>
<proteinExistence type="predicted"/>
<dbReference type="PANTHER" id="PTHR33164:SF101">
    <property type="entry name" value="TRANSCRIPTIONAL REPRESSOR MPRA"/>
    <property type="match status" value="1"/>
</dbReference>
<dbReference type="InterPro" id="IPR000835">
    <property type="entry name" value="HTH_MarR-typ"/>
</dbReference>
<dbReference type="SUPFAM" id="SSF46785">
    <property type="entry name" value="Winged helix' DNA-binding domain"/>
    <property type="match status" value="1"/>
</dbReference>
<dbReference type="GO" id="GO:0003677">
    <property type="term" value="F:DNA binding"/>
    <property type="evidence" value="ECO:0007669"/>
    <property type="project" value="UniProtKB-KW"/>
</dbReference>
<dbReference type="SMART" id="SM00347">
    <property type="entry name" value="HTH_MARR"/>
    <property type="match status" value="1"/>
</dbReference>
<accession>A0A4V4N7S2</accession>
<keyword evidence="3" id="KW-0804">Transcription</keyword>
<protein>
    <submittedName>
        <fullName evidence="5">MarR family transcriptional regulator</fullName>
    </submittedName>
</protein>
<keyword evidence="2" id="KW-0238">DNA-binding</keyword>
<dbReference type="InterPro" id="IPR036390">
    <property type="entry name" value="WH_DNA-bd_sf"/>
</dbReference>
<evidence type="ECO:0000256" key="3">
    <source>
        <dbReference type="ARBA" id="ARBA00023163"/>
    </source>
</evidence>
<dbReference type="PRINTS" id="PR00598">
    <property type="entry name" value="HTHMARR"/>
</dbReference>
<dbReference type="PROSITE" id="PS50995">
    <property type="entry name" value="HTH_MARR_2"/>
    <property type="match status" value="1"/>
</dbReference>
<dbReference type="InterPro" id="IPR039422">
    <property type="entry name" value="MarR/SlyA-like"/>
</dbReference>
<evidence type="ECO:0000313" key="6">
    <source>
        <dbReference type="Proteomes" id="UP000308891"/>
    </source>
</evidence>
<name>A0A4V4N7S2_9NEIS</name>
<dbReference type="PANTHER" id="PTHR33164">
    <property type="entry name" value="TRANSCRIPTIONAL REGULATOR, MARR FAMILY"/>
    <property type="match status" value="1"/>
</dbReference>
<evidence type="ECO:0000313" key="5">
    <source>
        <dbReference type="EMBL" id="TIC81463.1"/>
    </source>
</evidence>
<gene>
    <name evidence="5" type="ORF">E5K04_11145</name>
</gene>
<evidence type="ECO:0000259" key="4">
    <source>
        <dbReference type="PROSITE" id="PS50995"/>
    </source>
</evidence>
<feature type="domain" description="HTH marR-type" evidence="4">
    <location>
        <begin position="30"/>
        <end position="164"/>
    </location>
</feature>
<dbReference type="InterPro" id="IPR036388">
    <property type="entry name" value="WH-like_DNA-bd_sf"/>
</dbReference>
<dbReference type="EMBL" id="STGJ01000011">
    <property type="protein sequence ID" value="TIC81463.1"/>
    <property type="molecule type" value="Genomic_DNA"/>
</dbReference>
<evidence type="ECO:0000256" key="2">
    <source>
        <dbReference type="ARBA" id="ARBA00023125"/>
    </source>
</evidence>
<keyword evidence="1" id="KW-0805">Transcription regulation</keyword>
<dbReference type="RefSeq" id="WP_136554039.1">
    <property type="nucleotide sequence ID" value="NZ_STGJ01000011.1"/>
</dbReference>